<dbReference type="PANTHER" id="PTHR34220:SF7">
    <property type="entry name" value="SENSOR HISTIDINE KINASE YPDA"/>
    <property type="match status" value="1"/>
</dbReference>
<evidence type="ECO:0000256" key="14">
    <source>
        <dbReference type="SAM" id="Phobius"/>
    </source>
</evidence>
<evidence type="ECO:0000256" key="5">
    <source>
        <dbReference type="ARBA" id="ARBA00022553"/>
    </source>
</evidence>
<keyword evidence="17" id="KW-1185">Reference proteome</keyword>
<keyword evidence="13 14" id="KW-0472">Membrane</keyword>
<dbReference type="Pfam" id="PF07694">
    <property type="entry name" value="5TM-5TMR_LYT"/>
    <property type="match status" value="1"/>
</dbReference>
<dbReference type="Pfam" id="PF02518">
    <property type="entry name" value="HATPase_c"/>
    <property type="match status" value="1"/>
</dbReference>
<dbReference type="GO" id="GO:0005524">
    <property type="term" value="F:ATP binding"/>
    <property type="evidence" value="ECO:0007669"/>
    <property type="project" value="UniProtKB-KW"/>
</dbReference>
<dbReference type="SUPFAM" id="SSF55874">
    <property type="entry name" value="ATPase domain of HSP90 chaperone/DNA topoisomerase II/histidine kinase"/>
    <property type="match status" value="1"/>
</dbReference>
<keyword evidence="11 14" id="KW-1133">Transmembrane helix</keyword>
<organism evidence="16 17">
    <name type="scientific">Metallumcola ferriviriculae</name>
    <dbReference type="NCBI Taxonomy" id="3039180"/>
    <lineage>
        <taxon>Bacteria</taxon>
        <taxon>Bacillati</taxon>
        <taxon>Bacillota</taxon>
        <taxon>Clostridia</taxon>
        <taxon>Neomoorellales</taxon>
        <taxon>Desulfitibacteraceae</taxon>
        <taxon>Metallumcola</taxon>
    </lineage>
</organism>
<dbReference type="InterPro" id="IPR010559">
    <property type="entry name" value="Sig_transdc_His_kin_internal"/>
</dbReference>
<evidence type="ECO:0000256" key="13">
    <source>
        <dbReference type="ARBA" id="ARBA00023136"/>
    </source>
</evidence>
<dbReference type="KEGG" id="dbc:MFMK1_000530"/>
<dbReference type="PRINTS" id="PR00344">
    <property type="entry name" value="BCTRLSENSOR"/>
</dbReference>
<feature type="transmembrane region" description="Helical" evidence="14">
    <location>
        <begin position="72"/>
        <end position="93"/>
    </location>
</feature>
<feature type="transmembrane region" description="Helical" evidence="14">
    <location>
        <begin position="42"/>
        <end position="60"/>
    </location>
</feature>
<dbReference type="RefSeq" id="WP_366923621.1">
    <property type="nucleotide sequence ID" value="NZ_CP121694.1"/>
</dbReference>
<evidence type="ECO:0000313" key="16">
    <source>
        <dbReference type="EMBL" id="WRO20740.1"/>
    </source>
</evidence>
<dbReference type="PROSITE" id="PS50109">
    <property type="entry name" value="HIS_KIN"/>
    <property type="match status" value="1"/>
</dbReference>
<keyword evidence="6" id="KW-0808">Transferase</keyword>
<accession>A0AAU0UIJ2</accession>
<feature type="transmembrane region" description="Helical" evidence="14">
    <location>
        <begin position="136"/>
        <end position="156"/>
    </location>
</feature>
<dbReference type="PANTHER" id="PTHR34220">
    <property type="entry name" value="SENSOR HISTIDINE KINASE YPDA"/>
    <property type="match status" value="1"/>
</dbReference>
<dbReference type="SMART" id="SM00387">
    <property type="entry name" value="HATPase_c"/>
    <property type="match status" value="1"/>
</dbReference>
<evidence type="ECO:0000256" key="7">
    <source>
        <dbReference type="ARBA" id="ARBA00022692"/>
    </source>
</evidence>
<name>A0AAU0UIJ2_9FIRM</name>
<feature type="domain" description="Histidine kinase" evidence="15">
    <location>
        <begin position="458"/>
        <end position="564"/>
    </location>
</feature>
<protein>
    <recommendedName>
        <fullName evidence="3">histidine kinase</fullName>
        <ecNumber evidence="3">2.7.13.3</ecNumber>
    </recommendedName>
</protein>
<keyword evidence="10" id="KW-0067">ATP-binding</keyword>
<evidence type="ECO:0000256" key="6">
    <source>
        <dbReference type="ARBA" id="ARBA00022679"/>
    </source>
</evidence>
<keyword evidence="9 16" id="KW-0418">Kinase</keyword>
<dbReference type="InterPro" id="IPR004358">
    <property type="entry name" value="Sig_transdc_His_kin-like_C"/>
</dbReference>
<evidence type="ECO:0000256" key="12">
    <source>
        <dbReference type="ARBA" id="ARBA00023012"/>
    </source>
</evidence>
<evidence type="ECO:0000259" key="15">
    <source>
        <dbReference type="PROSITE" id="PS50109"/>
    </source>
</evidence>
<dbReference type="EC" id="2.7.13.3" evidence="3"/>
<dbReference type="InterPro" id="IPR050640">
    <property type="entry name" value="Bact_2-comp_sensor_kinase"/>
</dbReference>
<dbReference type="AlphaFoldDB" id="A0AAU0UIJ2"/>
<keyword evidence="5" id="KW-0597">Phosphoprotein</keyword>
<comment type="subcellular location">
    <subcellularLocation>
        <location evidence="2">Cell membrane</location>
        <topology evidence="2">Multi-pass membrane protein</topology>
    </subcellularLocation>
</comment>
<dbReference type="EMBL" id="CP121694">
    <property type="protein sequence ID" value="WRO20740.1"/>
    <property type="molecule type" value="Genomic_DNA"/>
</dbReference>
<evidence type="ECO:0000313" key="17">
    <source>
        <dbReference type="Proteomes" id="UP001329915"/>
    </source>
</evidence>
<feature type="transmembrane region" description="Helical" evidence="14">
    <location>
        <begin position="6"/>
        <end position="22"/>
    </location>
</feature>
<keyword evidence="12" id="KW-0902">Two-component regulatory system</keyword>
<feature type="transmembrane region" description="Helical" evidence="14">
    <location>
        <begin position="168"/>
        <end position="192"/>
    </location>
</feature>
<dbReference type="SMART" id="SM00065">
    <property type="entry name" value="GAF"/>
    <property type="match status" value="1"/>
</dbReference>
<evidence type="ECO:0000256" key="3">
    <source>
        <dbReference type="ARBA" id="ARBA00012438"/>
    </source>
</evidence>
<evidence type="ECO:0000256" key="1">
    <source>
        <dbReference type="ARBA" id="ARBA00000085"/>
    </source>
</evidence>
<gene>
    <name evidence="16" type="ORF">MFMK1_000530</name>
</gene>
<keyword evidence="7 14" id="KW-0812">Transmembrane</keyword>
<dbReference type="InterPro" id="IPR029016">
    <property type="entry name" value="GAF-like_dom_sf"/>
</dbReference>
<dbReference type="Gene3D" id="3.30.450.40">
    <property type="match status" value="1"/>
</dbReference>
<dbReference type="Pfam" id="PF06580">
    <property type="entry name" value="His_kinase"/>
    <property type="match status" value="1"/>
</dbReference>
<dbReference type="GO" id="GO:0000155">
    <property type="term" value="F:phosphorelay sensor kinase activity"/>
    <property type="evidence" value="ECO:0007669"/>
    <property type="project" value="InterPro"/>
</dbReference>
<dbReference type="InterPro" id="IPR003594">
    <property type="entry name" value="HATPase_dom"/>
</dbReference>
<dbReference type="Proteomes" id="UP001329915">
    <property type="component" value="Chromosome"/>
</dbReference>
<dbReference type="Gene3D" id="3.30.565.10">
    <property type="entry name" value="Histidine kinase-like ATPase, C-terminal domain"/>
    <property type="match status" value="1"/>
</dbReference>
<evidence type="ECO:0000256" key="8">
    <source>
        <dbReference type="ARBA" id="ARBA00022741"/>
    </source>
</evidence>
<dbReference type="InterPro" id="IPR005467">
    <property type="entry name" value="His_kinase_dom"/>
</dbReference>
<dbReference type="InterPro" id="IPR011620">
    <property type="entry name" value="Sig_transdc_His_kinase_LytS_TM"/>
</dbReference>
<feature type="transmembrane region" description="Helical" evidence="14">
    <location>
        <begin position="100"/>
        <end position="124"/>
    </location>
</feature>
<reference evidence="16 17" key="1">
    <citation type="submission" date="2023-04" db="EMBL/GenBank/DDBJ databases">
        <authorList>
            <person name="Hsu D."/>
        </authorList>
    </citation>
    <scope>NUCLEOTIDE SEQUENCE [LARGE SCALE GENOMIC DNA]</scope>
    <source>
        <strain evidence="16 17">MK1</strain>
    </source>
</reference>
<keyword evidence="4" id="KW-1003">Cell membrane</keyword>
<sequence>MWQLIIALGLRMSVVATLAFIFTRTRLSRKLIKRQLTWKDKVPLILIFGGMGVLGTYNGIQMEGGAIANSRVVGVMTGGLLGGPVVGIAAGLIAGIHRYFAGGFTALSCALATVVEGAVGGLVYRHVGLEKLNWQVALWAGFAAEIVQMIIILIVAKPFSMALELVKVIGIPMILVNSAGAALFIMIILSIFQDQEKAGAVQAQKSLEIAGKTLSHLRKGLNMESAAKVARIIYDNCDFKAVAITNQEQILAHIGAGGDHHRPGATNFTGATRKCLAGGQITLARSKKDINCQNSNCPLGSAVLVPLRRKEAILGTLKLYHVSEGSVNTIDLEFAKGLAHLFSTQLELAALEEQSRMLDSVKLKALQAQINPHFLFNALNTIVSLVRTKPETARELLIELGDFFRNNLKYGEDFVSLKQELQHVQSYLAIEVARFGEKIQVQYDMDESCFDRRFPALLLQPLVENAVKHGILPQKGGGKIIITAKEDDQEMQVSVEDNGVGMNSNTISTLFEKKCSSASGIGIGIGLTNVNERLKSIYGVDFALIIRSSPGEGTVMSFTIPFKTIREVETDVGTTGVTSGVGR</sequence>
<comment type="catalytic activity">
    <reaction evidence="1">
        <text>ATP + protein L-histidine = ADP + protein N-phospho-L-histidine.</text>
        <dbReference type="EC" id="2.7.13.3"/>
    </reaction>
</comment>
<proteinExistence type="predicted"/>
<dbReference type="GO" id="GO:0071555">
    <property type="term" value="P:cell wall organization"/>
    <property type="evidence" value="ECO:0007669"/>
    <property type="project" value="InterPro"/>
</dbReference>
<evidence type="ECO:0000256" key="9">
    <source>
        <dbReference type="ARBA" id="ARBA00022777"/>
    </source>
</evidence>
<evidence type="ECO:0000256" key="11">
    <source>
        <dbReference type="ARBA" id="ARBA00022989"/>
    </source>
</evidence>
<dbReference type="InterPro" id="IPR036890">
    <property type="entry name" value="HATPase_C_sf"/>
</dbReference>
<evidence type="ECO:0000256" key="10">
    <source>
        <dbReference type="ARBA" id="ARBA00022840"/>
    </source>
</evidence>
<keyword evidence="8" id="KW-0547">Nucleotide-binding</keyword>
<dbReference type="GO" id="GO:0005886">
    <property type="term" value="C:plasma membrane"/>
    <property type="evidence" value="ECO:0007669"/>
    <property type="project" value="UniProtKB-SubCell"/>
</dbReference>
<dbReference type="InterPro" id="IPR003018">
    <property type="entry name" value="GAF"/>
</dbReference>
<dbReference type="SUPFAM" id="SSF55781">
    <property type="entry name" value="GAF domain-like"/>
    <property type="match status" value="1"/>
</dbReference>
<evidence type="ECO:0000256" key="4">
    <source>
        <dbReference type="ARBA" id="ARBA00022475"/>
    </source>
</evidence>
<evidence type="ECO:0000256" key="2">
    <source>
        <dbReference type="ARBA" id="ARBA00004651"/>
    </source>
</evidence>